<evidence type="ECO:0000313" key="2">
    <source>
        <dbReference type="Proteomes" id="UP001153332"/>
    </source>
</evidence>
<name>A0ACC2IY25_9PEZI</name>
<reference evidence="1" key="1">
    <citation type="submission" date="2022-12" db="EMBL/GenBank/DDBJ databases">
        <title>Genome Sequence of Lasiodiplodia mahajangana.</title>
        <authorList>
            <person name="Buettner E."/>
        </authorList>
    </citation>
    <scope>NUCLEOTIDE SEQUENCE</scope>
    <source>
        <strain evidence="1">VT137</strain>
    </source>
</reference>
<keyword evidence="2" id="KW-1185">Reference proteome</keyword>
<accession>A0ACC2IY25</accession>
<protein>
    <submittedName>
        <fullName evidence="1">Uncharacterized protein</fullName>
    </submittedName>
</protein>
<organism evidence="1 2">
    <name type="scientific">Lasiodiplodia mahajangana</name>
    <dbReference type="NCBI Taxonomy" id="1108764"/>
    <lineage>
        <taxon>Eukaryota</taxon>
        <taxon>Fungi</taxon>
        <taxon>Dikarya</taxon>
        <taxon>Ascomycota</taxon>
        <taxon>Pezizomycotina</taxon>
        <taxon>Dothideomycetes</taxon>
        <taxon>Dothideomycetes incertae sedis</taxon>
        <taxon>Botryosphaeriales</taxon>
        <taxon>Botryosphaeriaceae</taxon>
        <taxon>Lasiodiplodia</taxon>
    </lineage>
</organism>
<gene>
    <name evidence="1" type="ORF">O1611_g10458</name>
</gene>
<comment type="caution">
    <text evidence="1">The sequence shown here is derived from an EMBL/GenBank/DDBJ whole genome shotgun (WGS) entry which is preliminary data.</text>
</comment>
<evidence type="ECO:0000313" key="1">
    <source>
        <dbReference type="EMBL" id="KAJ8120074.1"/>
    </source>
</evidence>
<dbReference type="Proteomes" id="UP001153332">
    <property type="component" value="Unassembled WGS sequence"/>
</dbReference>
<proteinExistence type="predicted"/>
<dbReference type="EMBL" id="JAPUUL010004205">
    <property type="protein sequence ID" value="KAJ8120074.1"/>
    <property type="molecule type" value="Genomic_DNA"/>
</dbReference>
<sequence>MYEDREANNQEYGDYEASARKYDDPMEIDSPEERRRQLQGCKAEATLNLIKIERAEEMLGSRGLADFDGSLQPISATGLGMPESTPKAPEFTPNQARDKSYTQVVEMNHTVSMDGMGILFPTVNTTVITAA</sequence>